<accession>A0A4S2MUU9</accession>
<keyword evidence="2" id="KW-0808">Transferase</keyword>
<dbReference type="SUPFAM" id="SSF53335">
    <property type="entry name" value="S-adenosyl-L-methionine-dependent methyltransferases"/>
    <property type="match status" value="1"/>
</dbReference>
<feature type="region of interest" description="Disordered" evidence="1">
    <location>
        <begin position="1"/>
        <end position="44"/>
    </location>
</feature>
<organism evidence="2 3">
    <name type="scientific">Ascodesmis nigricans</name>
    <dbReference type="NCBI Taxonomy" id="341454"/>
    <lineage>
        <taxon>Eukaryota</taxon>
        <taxon>Fungi</taxon>
        <taxon>Dikarya</taxon>
        <taxon>Ascomycota</taxon>
        <taxon>Pezizomycotina</taxon>
        <taxon>Pezizomycetes</taxon>
        <taxon>Pezizales</taxon>
        <taxon>Ascodesmidaceae</taxon>
        <taxon>Ascodesmis</taxon>
    </lineage>
</organism>
<dbReference type="Gene3D" id="3.40.50.150">
    <property type="entry name" value="Vaccinia Virus protein VP39"/>
    <property type="match status" value="1"/>
</dbReference>
<proteinExistence type="predicted"/>
<gene>
    <name evidence="2" type="ORF">EX30DRAFT_55963</name>
</gene>
<name>A0A4S2MUU9_9PEZI</name>
<dbReference type="GO" id="GO:0008168">
    <property type="term" value="F:methyltransferase activity"/>
    <property type="evidence" value="ECO:0007669"/>
    <property type="project" value="UniProtKB-KW"/>
</dbReference>
<dbReference type="CDD" id="cd02440">
    <property type="entry name" value="AdoMet_MTases"/>
    <property type="match status" value="1"/>
</dbReference>
<protein>
    <submittedName>
        <fullName evidence="2">S-adenosyl-L-methionine-dependent methyltransferase</fullName>
    </submittedName>
</protein>
<dbReference type="AlphaFoldDB" id="A0A4S2MUU9"/>
<dbReference type="PANTHER" id="PTHR43591">
    <property type="entry name" value="METHYLTRANSFERASE"/>
    <property type="match status" value="1"/>
</dbReference>
<dbReference type="GO" id="GO:0032259">
    <property type="term" value="P:methylation"/>
    <property type="evidence" value="ECO:0007669"/>
    <property type="project" value="UniProtKB-KW"/>
</dbReference>
<evidence type="ECO:0000313" key="3">
    <source>
        <dbReference type="Proteomes" id="UP000298138"/>
    </source>
</evidence>
<keyword evidence="2" id="KW-0489">Methyltransferase</keyword>
<sequence>MAAPEPNVTLLPSDGAPLEADNSLDHSDLEETGSVTSSTESLSSSIREHVYANGRRYHRKSSDENQQYLLPSDETEMDRLDLAHHLQLLVLGGELYKAPLQSDPHNVLDCGTGTGIWALDFGSIHPGSSVIGVDLAPNQPTWTYPNVRFETDDLEKDWTYEKDHFDYIHSSLSIKDWGRYTKQMYEHAAPGGYVEISDHAIWCFCDDGTVPWDSPLRVYYRALADAMAKIGVDNCGQDIDFYRDHLKAAGFVDIKVYIYKVPWGTWPKGKKFKEIGAYCAEGMRTGLEAYGLMAMTRLLDMPEDEVRKLCAETYKTIMEGKQHAYHYQ</sequence>
<reference evidence="2 3" key="1">
    <citation type="submission" date="2019-04" db="EMBL/GenBank/DDBJ databases">
        <title>Comparative genomics and transcriptomics to analyze fruiting body development in filamentous ascomycetes.</title>
        <authorList>
            <consortium name="DOE Joint Genome Institute"/>
            <person name="Lutkenhaus R."/>
            <person name="Traeger S."/>
            <person name="Breuer J."/>
            <person name="Kuo A."/>
            <person name="Lipzen A."/>
            <person name="Pangilinan J."/>
            <person name="Dilworth D."/>
            <person name="Sandor L."/>
            <person name="Poggeler S."/>
            <person name="Barry K."/>
            <person name="Grigoriev I.V."/>
            <person name="Nowrousian M."/>
        </authorList>
    </citation>
    <scope>NUCLEOTIDE SEQUENCE [LARGE SCALE GENOMIC DNA]</scope>
    <source>
        <strain evidence="2 3">CBS 389.68</strain>
    </source>
</reference>
<evidence type="ECO:0000256" key="1">
    <source>
        <dbReference type="SAM" id="MobiDB-lite"/>
    </source>
</evidence>
<dbReference type="Pfam" id="PF13489">
    <property type="entry name" value="Methyltransf_23"/>
    <property type="match status" value="1"/>
</dbReference>
<dbReference type="InParanoid" id="A0A4S2MUU9"/>
<dbReference type="Proteomes" id="UP000298138">
    <property type="component" value="Unassembled WGS sequence"/>
</dbReference>
<dbReference type="OrthoDB" id="2013972at2759"/>
<dbReference type="EMBL" id="ML220125">
    <property type="protein sequence ID" value="TGZ80293.1"/>
    <property type="molecule type" value="Genomic_DNA"/>
</dbReference>
<feature type="compositionally biased region" description="Low complexity" evidence="1">
    <location>
        <begin position="32"/>
        <end position="44"/>
    </location>
</feature>
<dbReference type="PANTHER" id="PTHR43591:SF24">
    <property type="entry name" value="2-METHOXY-6-POLYPRENYL-1,4-BENZOQUINOL METHYLASE, MITOCHONDRIAL"/>
    <property type="match status" value="1"/>
</dbReference>
<evidence type="ECO:0000313" key="2">
    <source>
        <dbReference type="EMBL" id="TGZ80293.1"/>
    </source>
</evidence>
<keyword evidence="3" id="KW-1185">Reference proteome</keyword>
<dbReference type="InterPro" id="IPR029063">
    <property type="entry name" value="SAM-dependent_MTases_sf"/>
</dbReference>
<dbReference type="STRING" id="341454.A0A4S2MUU9"/>